<keyword evidence="2" id="KW-1185">Reference proteome</keyword>
<evidence type="ECO:0000313" key="2">
    <source>
        <dbReference type="Proteomes" id="UP001341840"/>
    </source>
</evidence>
<organism evidence="1 2">
    <name type="scientific">Stylosanthes scabra</name>
    <dbReference type="NCBI Taxonomy" id="79078"/>
    <lineage>
        <taxon>Eukaryota</taxon>
        <taxon>Viridiplantae</taxon>
        <taxon>Streptophyta</taxon>
        <taxon>Embryophyta</taxon>
        <taxon>Tracheophyta</taxon>
        <taxon>Spermatophyta</taxon>
        <taxon>Magnoliopsida</taxon>
        <taxon>eudicotyledons</taxon>
        <taxon>Gunneridae</taxon>
        <taxon>Pentapetalae</taxon>
        <taxon>rosids</taxon>
        <taxon>fabids</taxon>
        <taxon>Fabales</taxon>
        <taxon>Fabaceae</taxon>
        <taxon>Papilionoideae</taxon>
        <taxon>50 kb inversion clade</taxon>
        <taxon>dalbergioids sensu lato</taxon>
        <taxon>Dalbergieae</taxon>
        <taxon>Pterocarpus clade</taxon>
        <taxon>Stylosanthes</taxon>
    </lineage>
</organism>
<name>A0ABU6UX19_9FABA</name>
<evidence type="ECO:0000313" key="1">
    <source>
        <dbReference type="EMBL" id="MED6165404.1"/>
    </source>
</evidence>
<feature type="non-terminal residue" evidence="1">
    <location>
        <position position="56"/>
    </location>
</feature>
<dbReference type="Proteomes" id="UP001341840">
    <property type="component" value="Unassembled WGS sequence"/>
</dbReference>
<dbReference type="EMBL" id="JASCZI010123458">
    <property type="protein sequence ID" value="MED6165404.1"/>
    <property type="molecule type" value="Genomic_DNA"/>
</dbReference>
<sequence length="56" mass="6367">MVKEQKWVEWHKGNKLMVIGYSSRCLEVNGNSVTWKGISHEFGVNFEDEILNKGGG</sequence>
<gene>
    <name evidence="1" type="ORF">PIB30_099246</name>
</gene>
<reference evidence="1 2" key="1">
    <citation type="journal article" date="2023" name="Plants (Basel)">
        <title>Bridging the Gap: Combining Genomics and Transcriptomics Approaches to Understand Stylosanthes scabra, an Orphan Legume from the Brazilian Caatinga.</title>
        <authorList>
            <person name="Ferreira-Neto J.R.C."/>
            <person name="da Silva M.D."/>
            <person name="Binneck E."/>
            <person name="de Melo N.F."/>
            <person name="da Silva R.H."/>
            <person name="de Melo A.L.T.M."/>
            <person name="Pandolfi V."/>
            <person name="Bustamante F.O."/>
            <person name="Brasileiro-Vidal A.C."/>
            <person name="Benko-Iseppon A.M."/>
        </authorList>
    </citation>
    <scope>NUCLEOTIDE SEQUENCE [LARGE SCALE GENOMIC DNA]</scope>
    <source>
        <tissue evidence="1">Leaves</tissue>
    </source>
</reference>
<accession>A0ABU6UX19</accession>
<proteinExistence type="predicted"/>
<protein>
    <submittedName>
        <fullName evidence="1">Uncharacterized protein</fullName>
    </submittedName>
</protein>
<comment type="caution">
    <text evidence="1">The sequence shown here is derived from an EMBL/GenBank/DDBJ whole genome shotgun (WGS) entry which is preliminary data.</text>
</comment>